<organism evidence="2 3">
    <name type="scientific">Acaromyces ingoldii</name>
    <dbReference type="NCBI Taxonomy" id="215250"/>
    <lineage>
        <taxon>Eukaryota</taxon>
        <taxon>Fungi</taxon>
        <taxon>Dikarya</taxon>
        <taxon>Basidiomycota</taxon>
        <taxon>Ustilaginomycotina</taxon>
        <taxon>Exobasidiomycetes</taxon>
        <taxon>Exobasidiales</taxon>
        <taxon>Cryptobasidiaceae</taxon>
        <taxon>Acaromyces</taxon>
    </lineage>
</organism>
<dbReference type="PANTHER" id="PTHR43544">
    <property type="entry name" value="SHORT-CHAIN DEHYDROGENASE/REDUCTASE"/>
    <property type="match status" value="1"/>
</dbReference>
<comment type="similarity">
    <text evidence="1">Belongs to the short-chain dehydrogenases/reductases (SDR) family.</text>
</comment>
<gene>
    <name evidence="2" type="ORF">FA10DRAFT_256861</name>
</gene>
<reference evidence="2 3" key="1">
    <citation type="journal article" date="2018" name="Mol. Biol. Evol.">
        <title>Broad Genomic Sampling Reveals a Smut Pathogenic Ancestry of the Fungal Clade Ustilaginomycotina.</title>
        <authorList>
            <person name="Kijpornyongpan T."/>
            <person name="Mondo S.J."/>
            <person name="Barry K."/>
            <person name="Sandor L."/>
            <person name="Lee J."/>
            <person name="Lipzen A."/>
            <person name="Pangilinan J."/>
            <person name="LaButti K."/>
            <person name="Hainaut M."/>
            <person name="Henrissat B."/>
            <person name="Grigoriev I.V."/>
            <person name="Spatafora J.W."/>
            <person name="Aime M.C."/>
        </authorList>
    </citation>
    <scope>NUCLEOTIDE SEQUENCE [LARGE SCALE GENOMIC DNA]</scope>
    <source>
        <strain evidence="2 3">MCA 4198</strain>
    </source>
</reference>
<dbReference type="GO" id="GO:0016491">
    <property type="term" value="F:oxidoreductase activity"/>
    <property type="evidence" value="ECO:0007669"/>
    <property type="project" value="TreeGrafter"/>
</dbReference>
<dbReference type="GO" id="GO:0019748">
    <property type="term" value="P:secondary metabolic process"/>
    <property type="evidence" value="ECO:0007669"/>
    <property type="project" value="TreeGrafter"/>
</dbReference>
<dbReference type="InterPro" id="IPR036291">
    <property type="entry name" value="NAD(P)-bd_dom_sf"/>
</dbReference>
<dbReference type="STRING" id="215250.A0A316YCX7"/>
<dbReference type="GeneID" id="37041743"/>
<dbReference type="PANTHER" id="PTHR43544:SF32">
    <property type="entry name" value="CHAIN DEHYDROGENASE, PUTATIVE (AFU_ORTHOLOGUE AFUA_5G01530)-RELATED"/>
    <property type="match status" value="1"/>
</dbReference>
<dbReference type="InterPro" id="IPR002347">
    <property type="entry name" value="SDR_fam"/>
</dbReference>
<dbReference type="PRINTS" id="PR00081">
    <property type="entry name" value="GDHRDH"/>
</dbReference>
<dbReference type="InParanoid" id="A0A316YCX7"/>
<evidence type="ECO:0000256" key="1">
    <source>
        <dbReference type="ARBA" id="ARBA00006484"/>
    </source>
</evidence>
<proteinExistence type="inferred from homology"/>
<dbReference type="SUPFAM" id="SSF51735">
    <property type="entry name" value="NAD(P)-binding Rossmann-fold domains"/>
    <property type="match status" value="1"/>
</dbReference>
<dbReference type="AlphaFoldDB" id="A0A316YCX7"/>
<protein>
    <submittedName>
        <fullName evidence="2">Putative short chain dehydrogenase</fullName>
    </submittedName>
</protein>
<dbReference type="GO" id="GO:0005737">
    <property type="term" value="C:cytoplasm"/>
    <property type="evidence" value="ECO:0007669"/>
    <property type="project" value="TreeGrafter"/>
</dbReference>
<dbReference type="Pfam" id="PF00106">
    <property type="entry name" value="adh_short"/>
    <property type="match status" value="1"/>
</dbReference>
<keyword evidence="3" id="KW-1185">Reference proteome</keyword>
<dbReference type="RefSeq" id="XP_025373726.1">
    <property type="nucleotide sequence ID" value="XM_025519827.1"/>
</dbReference>
<evidence type="ECO:0000313" key="3">
    <source>
        <dbReference type="Proteomes" id="UP000245768"/>
    </source>
</evidence>
<evidence type="ECO:0000313" key="2">
    <source>
        <dbReference type="EMBL" id="PWN86528.1"/>
    </source>
</evidence>
<dbReference type="InterPro" id="IPR051468">
    <property type="entry name" value="Fungal_SecMetab_SDRs"/>
</dbReference>
<accession>A0A316YCX7</accession>
<dbReference type="EMBL" id="KZ819644">
    <property type="protein sequence ID" value="PWN86528.1"/>
    <property type="molecule type" value="Genomic_DNA"/>
</dbReference>
<dbReference type="OrthoDB" id="1933717at2759"/>
<name>A0A316YCX7_9BASI</name>
<sequence length="267" mass="28541">MTGTVVLVTGANSGLGLATVQALAASPRGYRVLVGARTLDKAAEAVKQLSPTPSSEVSPIEVNISSDESIARAYDTVKEKYGKIDVLINNAGANFDILHRQGQMGLREAWTQSWDTNVTGGHVLTHTFAPLLLASQDPRLIFVSSTTASLQVASGPPPSWNAAMPAGWPKPAVGIAFSAYRSSKTGLNMMMLEWARMFKQDGVRVFGVDPGRLVTNLGRRKPDPEMAKKMGLREPSEGADLLLQIVEGKKDADAGRVIDENGGVMPW</sequence>
<dbReference type="Proteomes" id="UP000245768">
    <property type="component" value="Unassembled WGS sequence"/>
</dbReference>
<dbReference type="Gene3D" id="3.40.50.720">
    <property type="entry name" value="NAD(P)-binding Rossmann-like Domain"/>
    <property type="match status" value="1"/>
</dbReference>